<keyword evidence="8 15" id="KW-0547">Nucleotide-binding</keyword>
<organism evidence="17 18">
    <name type="scientific">Sulfoacidibacillus ferrooxidans</name>
    <dbReference type="NCBI Taxonomy" id="2005001"/>
    <lineage>
        <taxon>Bacteria</taxon>
        <taxon>Bacillati</taxon>
        <taxon>Bacillota</taxon>
        <taxon>Bacilli</taxon>
        <taxon>Bacillales</taxon>
        <taxon>Alicyclobacillaceae</taxon>
        <taxon>Sulfoacidibacillus</taxon>
    </lineage>
</organism>
<evidence type="ECO:0000256" key="1">
    <source>
        <dbReference type="ARBA" id="ARBA00002121"/>
    </source>
</evidence>
<evidence type="ECO:0000256" key="15">
    <source>
        <dbReference type="PIRNR" id="PIRNR004491"/>
    </source>
</evidence>
<keyword evidence="9 15" id="KW-0418">Kinase</keyword>
<keyword evidence="10 15" id="KW-0274">FAD</keyword>
<dbReference type="NCBIfam" id="NF004160">
    <property type="entry name" value="PRK05627.1-3"/>
    <property type="match status" value="1"/>
</dbReference>
<dbReference type="PANTHER" id="PTHR22749:SF6">
    <property type="entry name" value="RIBOFLAVIN KINASE"/>
    <property type="match status" value="1"/>
</dbReference>
<dbReference type="PIRSF" id="PIRSF004491">
    <property type="entry name" value="FAD_Synth"/>
    <property type="match status" value="1"/>
</dbReference>
<dbReference type="Pfam" id="PF01687">
    <property type="entry name" value="Flavokinase"/>
    <property type="match status" value="1"/>
</dbReference>
<dbReference type="EC" id="2.7.7.2" evidence="15"/>
<dbReference type="InterPro" id="IPR002606">
    <property type="entry name" value="Riboflavin_kinase_bac"/>
</dbReference>
<evidence type="ECO:0000256" key="9">
    <source>
        <dbReference type="ARBA" id="ARBA00022777"/>
    </source>
</evidence>
<dbReference type="RefSeq" id="WP_241714161.1">
    <property type="nucleotide sequence ID" value="NZ_JALBUF010000005.1"/>
</dbReference>
<dbReference type="InterPro" id="IPR023468">
    <property type="entry name" value="Riboflavin_kinase"/>
</dbReference>
<accession>A0A9X1V8E8</accession>
<evidence type="ECO:0000256" key="6">
    <source>
        <dbReference type="ARBA" id="ARBA00022679"/>
    </source>
</evidence>
<proteinExistence type="inferred from homology"/>
<dbReference type="FunFam" id="2.40.30.30:FF:000003">
    <property type="entry name" value="Riboflavin biosynthesis protein"/>
    <property type="match status" value="1"/>
</dbReference>
<evidence type="ECO:0000313" key="18">
    <source>
        <dbReference type="Proteomes" id="UP001139263"/>
    </source>
</evidence>
<dbReference type="GO" id="GO:0003919">
    <property type="term" value="F:FMN adenylyltransferase activity"/>
    <property type="evidence" value="ECO:0007669"/>
    <property type="project" value="UniProtKB-UniRule"/>
</dbReference>
<dbReference type="EMBL" id="JALBUF010000005">
    <property type="protein sequence ID" value="MCI0183631.1"/>
    <property type="molecule type" value="Genomic_DNA"/>
</dbReference>
<evidence type="ECO:0000256" key="8">
    <source>
        <dbReference type="ARBA" id="ARBA00022741"/>
    </source>
</evidence>
<dbReference type="InterPro" id="IPR015865">
    <property type="entry name" value="Riboflavin_kinase_bac/euk"/>
</dbReference>
<dbReference type="Pfam" id="PF06574">
    <property type="entry name" value="FAD_syn"/>
    <property type="match status" value="1"/>
</dbReference>
<comment type="caution">
    <text evidence="17">The sequence shown here is derived from an EMBL/GenBank/DDBJ whole genome shotgun (WGS) entry which is preliminary data.</text>
</comment>
<keyword evidence="4 15" id="KW-0285">Flavoprotein</keyword>
<comment type="pathway">
    <text evidence="3 15">Cofactor biosynthesis; FMN biosynthesis; FMN from riboflavin (ATP route): step 1/1.</text>
</comment>
<comment type="pathway">
    <text evidence="2 15">Cofactor biosynthesis; FAD biosynthesis; FAD from FMN: step 1/1.</text>
</comment>
<dbReference type="Proteomes" id="UP001139263">
    <property type="component" value="Unassembled WGS sequence"/>
</dbReference>
<keyword evidence="12" id="KW-0511">Multifunctional enzyme</keyword>
<keyword evidence="6 15" id="KW-0808">Transferase</keyword>
<comment type="catalytic activity">
    <reaction evidence="14 15">
        <text>FMN + ATP + H(+) = FAD + diphosphate</text>
        <dbReference type="Rhea" id="RHEA:17237"/>
        <dbReference type="ChEBI" id="CHEBI:15378"/>
        <dbReference type="ChEBI" id="CHEBI:30616"/>
        <dbReference type="ChEBI" id="CHEBI:33019"/>
        <dbReference type="ChEBI" id="CHEBI:57692"/>
        <dbReference type="ChEBI" id="CHEBI:58210"/>
        <dbReference type="EC" id="2.7.7.2"/>
    </reaction>
</comment>
<reference evidence="17" key="1">
    <citation type="submission" date="2022-03" db="EMBL/GenBank/DDBJ databases">
        <title>Draft Genome Sequence of Firmicute Strain S0AB, a Heterotrophic Iron/Sulfur-Oxidizing Extreme Acidophile.</title>
        <authorList>
            <person name="Vergara E."/>
            <person name="Pakostova E."/>
            <person name="Johnson D.B."/>
            <person name="Holmes D.S."/>
        </authorList>
    </citation>
    <scope>NUCLEOTIDE SEQUENCE</scope>
    <source>
        <strain evidence="17">S0AB</strain>
    </source>
</reference>
<gene>
    <name evidence="17" type="primary">ribF</name>
    <name evidence="17" type="ORF">MM817_01914</name>
</gene>
<dbReference type="EC" id="2.7.1.26" evidence="15"/>
<keyword evidence="11 15" id="KW-0067">ATP-binding</keyword>
<dbReference type="SUPFAM" id="SSF52374">
    <property type="entry name" value="Nucleotidylyl transferase"/>
    <property type="match status" value="1"/>
</dbReference>
<feature type="domain" description="Riboflavin kinase" evidence="16">
    <location>
        <begin position="187"/>
        <end position="312"/>
    </location>
</feature>
<comment type="function">
    <text evidence="1">Catalyzes the phosphorylation of riboflavin to FMN followed by the adenylation of FMN to FAD.</text>
</comment>
<dbReference type="AlphaFoldDB" id="A0A9X1V8E8"/>
<evidence type="ECO:0000256" key="12">
    <source>
        <dbReference type="ARBA" id="ARBA00023268"/>
    </source>
</evidence>
<dbReference type="GO" id="GO:0009231">
    <property type="term" value="P:riboflavin biosynthetic process"/>
    <property type="evidence" value="ECO:0007669"/>
    <property type="project" value="InterPro"/>
</dbReference>
<keyword evidence="18" id="KW-1185">Reference proteome</keyword>
<dbReference type="InterPro" id="IPR023465">
    <property type="entry name" value="Riboflavin_kinase_dom_sf"/>
</dbReference>
<keyword evidence="5 15" id="KW-0288">FMN</keyword>
<dbReference type="GO" id="GO:0008531">
    <property type="term" value="F:riboflavin kinase activity"/>
    <property type="evidence" value="ECO:0007669"/>
    <property type="project" value="UniProtKB-UniRule"/>
</dbReference>
<comment type="similarity">
    <text evidence="15">Belongs to the ribF family.</text>
</comment>
<evidence type="ECO:0000256" key="4">
    <source>
        <dbReference type="ARBA" id="ARBA00022630"/>
    </source>
</evidence>
<name>A0A9X1V8E8_9BACL</name>
<dbReference type="CDD" id="cd02064">
    <property type="entry name" value="FAD_synthetase_N"/>
    <property type="match status" value="1"/>
</dbReference>
<comment type="catalytic activity">
    <reaction evidence="13 15">
        <text>riboflavin + ATP = FMN + ADP + H(+)</text>
        <dbReference type="Rhea" id="RHEA:14357"/>
        <dbReference type="ChEBI" id="CHEBI:15378"/>
        <dbReference type="ChEBI" id="CHEBI:30616"/>
        <dbReference type="ChEBI" id="CHEBI:57986"/>
        <dbReference type="ChEBI" id="CHEBI:58210"/>
        <dbReference type="ChEBI" id="CHEBI:456216"/>
        <dbReference type="EC" id="2.7.1.26"/>
    </reaction>
</comment>
<dbReference type="GO" id="GO:0006747">
    <property type="term" value="P:FAD biosynthetic process"/>
    <property type="evidence" value="ECO:0007669"/>
    <property type="project" value="UniProtKB-UniRule"/>
</dbReference>
<evidence type="ECO:0000256" key="2">
    <source>
        <dbReference type="ARBA" id="ARBA00004726"/>
    </source>
</evidence>
<dbReference type="GO" id="GO:0009398">
    <property type="term" value="P:FMN biosynthetic process"/>
    <property type="evidence" value="ECO:0007669"/>
    <property type="project" value="UniProtKB-UniRule"/>
</dbReference>
<dbReference type="InterPro" id="IPR015864">
    <property type="entry name" value="FAD_synthase"/>
</dbReference>
<evidence type="ECO:0000256" key="3">
    <source>
        <dbReference type="ARBA" id="ARBA00005201"/>
    </source>
</evidence>
<dbReference type="Gene3D" id="3.40.50.620">
    <property type="entry name" value="HUPs"/>
    <property type="match status" value="1"/>
</dbReference>
<protein>
    <recommendedName>
        <fullName evidence="15">Riboflavin biosynthesis protein</fullName>
    </recommendedName>
    <domain>
        <recommendedName>
            <fullName evidence="15">Riboflavin kinase</fullName>
            <ecNumber evidence="15">2.7.1.26</ecNumber>
        </recommendedName>
        <alternativeName>
            <fullName evidence="15">Flavokinase</fullName>
        </alternativeName>
    </domain>
    <domain>
        <recommendedName>
            <fullName evidence="15">FMN adenylyltransferase</fullName>
            <ecNumber evidence="15">2.7.7.2</ecNumber>
        </recommendedName>
        <alternativeName>
            <fullName evidence="15">FAD pyrophosphorylase</fullName>
        </alternativeName>
        <alternativeName>
            <fullName evidence="15">FAD synthase</fullName>
        </alternativeName>
    </domain>
</protein>
<keyword evidence="7 15" id="KW-0548">Nucleotidyltransferase</keyword>
<dbReference type="GO" id="GO:0005524">
    <property type="term" value="F:ATP binding"/>
    <property type="evidence" value="ECO:0007669"/>
    <property type="project" value="UniProtKB-UniRule"/>
</dbReference>
<evidence type="ECO:0000256" key="11">
    <source>
        <dbReference type="ARBA" id="ARBA00022840"/>
    </source>
</evidence>
<sequence length="315" mass="34959">MNKPLLIQLSEPPVVAQTEERVFAIGKFDGIHIAHQTVIRRAVDISILLQASAAIFTFDPHPRYALTGDERFAQLLTPLHERAEVAATLGMVTTVVATFDRPFQGQTAREFVCQYLLPLGARHLVVGYDFRFGKNGRYTPEDLLNIGKEFGLGVDIVQPIDFDGIPVSSSMIREELDAGDLAQVTALLGRPYRLRGIVVKGDQRGRTIGFPTANLALSENYVLPKLGVYVVDVWITGVQKRAVMNIGKRPTVYDAGAVTIEVHILAFDDDLYDQQIVVDVLHYVRGEQKFAGLQELQGQLREDAQVARAWHPTLS</sequence>
<evidence type="ECO:0000313" key="17">
    <source>
        <dbReference type="EMBL" id="MCI0183631.1"/>
    </source>
</evidence>
<evidence type="ECO:0000256" key="5">
    <source>
        <dbReference type="ARBA" id="ARBA00022643"/>
    </source>
</evidence>
<evidence type="ECO:0000256" key="13">
    <source>
        <dbReference type="ARBA" id="ARBA00047880"/>
    </source>
</evidence>
<evidence type="ECO:0000256" key="14">
    <source>
        <dbReference type="ARBA" id="ARBA00049494"/>
    </source>
</evidence>
<dbReference type="Gene3D" id="2.40.30.30">
    <property type="entry name" value="Riboflavin kinase-like"/>
    <property type="match status" value="1"/>
</dbReference>
<evidence type="ECO:0000259" key="16">
    <source>
        <dbReference type="SMART" id="SM00904"/>
    </source>
</evidence>
<evidence type="ECO:0000256" key="7">
    <source>
        <dbReference type="ARBA" id="ARBA00022695"/>
    </source>
</evidence>
<dbReference type="SMART" id="SM00904">
    <property type="entry name" value="Flavokinase"/>
    <property type="match status" value="1"/>
</dbReference>
<dbReference type="PANTHER" id="PTHR22749">
    <property type="entry name" value="RIBOFLAVIN KINASE/FMN ADENYLYLTRANSFERASE"/>
    <property type="match status" value="1"/>
</dbReference>
<dbReference type="SUPFAM" id="SSF82114">
    <property type="entry name" value="Riboflavin kinase-like"/>
    <property type="match status" value="1"/>
</dbReference>
<dbReference type="NCBIfam" id="TIGR00083">
    <property type="entry name" value="ribF"/>
    <property type="match status" value="1"/>
</dbReference>
<evidence type="ECO:0000256" key="10">
    <source>
        <dbReference type="ARBA" id="ARBA00022827"/>
    </source>
</evidence>
<dbReference type="InterPro" id="IPR014729">
    <property type="entry name" value="Rossmann-like_a/b/a_fold"/>
</dbReference>